<evidence type="ECO:0000313" key="3">
    <source>
        <dbReference type="Proteomes" id="UP000789901"/>
    </source>
</evidence>
<proteinExistence type="predicted"/>
<feature type="compositionally biased region" description="Acidic residues" evidence="1">
    <location>
        <begin position="14"/>
        <end position="27"/>
    </location>
</feature>
<comment type="caution">
    <text evidence="2">The sequence shown here is derived from an EMBL/GenBank/DDBJ whole genome shotgun (WGS) entry which is preliminary data.</text>
</comment>
<gene>
    <name evidence="2" type="ORF">GMARGA_LOCUS30020</name>
</gene>
<name>A0ABN7WGR7_GIGMA</name>
<keyword evidence="3" id="KW-1185">Reference proteome</keyword>
<evidence type="ECO:0000256" key="1">
    <source>
        <dbReference type="SAM" id="MobiDB-lite"/>
    </source>
</evidence>
<accession>A0ABN7WGR7</accession>
<dbReference type="Proteomes" id="UP000789901">
    <property type="component" value="Unassembled WGS sequence"/>
</dbReference>
<feature type="non-terminal residue" evidence="2">
    <location>
        <position position="1"/>
    </location>
</feature>
<organism evidence="2 3">
    <name type="scientific">Gigaspora margarita</name>
    <dbReference type="NCBI Taxonomy" id="4874"/>
    <lineage>
        <taxon>Eukaryota</taxon>
        <taxon>Fungi</taxon>
        <taxon>Fungi incertae sedis</taxon>
        <taxon>Mucoromycota</taxon>
        <taxon>Glomeromycotina</taxon>
        <taxon>Glomeromycetes</taxon>
        <taxon>Diversisporales</taxon>
        <taxon>Gigasporaceae</taxon>
        <taxon>Gigaspora</taxon>
    </lineage>
</organism>
<protein>
    <submittedName>
        <fullName evidence="2">22476_t:CDS:1</fullName>
    </submittedName>
</protein>
<reference evidence="2 3" key="1">
    <citation type="submission" date="2021-06" db="EMBL/GenBank/DDBJ databases">
        <authorList>
            <person name="Kallberg Y."/>
            <person name="Tangrot J."/>
            <person name="Rosling A."/>
        </authorList>
    </citation>
    <scope>NUCLEOTIDE SEQUENCE [LARGE SCALE GENOMIC DNA]</scope>
    <source>
        <strain evidence="2 3">120-4 pot B 10/14</strain>
    </source>
</reference>
<dbReference type="EMBL" id="CAJVQB010041489">
    <property type="protein sequence ID" value="CAG8829562.1"/>
    <property type="molecule type" value="Genomic_DNA"/>
</dbReference>
<sequence>LLQEPNEIITSTQDNDDYDTLSEEESSSDQSKRNVVFTLSEHILNKEIAKIEKLIDTELEDETNLTLSMMWQELGYDKALCEDLLIELYIYMIDSLVELAIKIFSIPPSQAKLLEYDLRDSVNGSTINASQIKFVKQSEKSSDSFEPIFGSCDMQLDEANNINLLIDEIINLSNLAFNSNNNLFIESQSIASNKNTQ</sequence>
<evidence type="ECO:0000313" key="2">
    <source>
        <dbReference type="EMBL" id="CAG8829562.1"/>
    </source>
</evidence>
<feature type="region of interest" description="Disordered" evidence="1">
    <location>
        <begin position="1"/>
        <end position="29"/>
    </location>
</feature>